<dbReference type="Gene3D" id="3.40.50.720">
    <property type="entry name" value="NAD(P)-binding Rossmann-like Domain"/>
    <property type="match status" value="1"/>
</dbReference>
<proteinExistence type="inferred from homology"/>
<dbReference type="InterPro" id="IPR002347">
    <property type="entry name" value="SDR_fam"/>
</dbReference>
<dbReference type="PANTHER" id="PTHR43313">
    <property type="entry name" value="SHORT-CHAIN DEHYDROGENASE/REDUCTASE FAMILY 9C"/>
    <property type="match status" value="1"/>
</dbReference>
<dbReference type="PRINTS" id="PR00081">
    <property type="entry name" value="GDHRDH"/>
</dbReference>
<name>A0A4W2FVE7_BOBOX</name>
<evidence type="ECO:0000256" key="1">
    <source>
        <dbReference type="ARBA" id="ARBA00006484"/>
    </source>
</evidence>
<accession>A0A4W2FVE7</accession>
<dbReference type="PANTHER" id="PTHR43313:SF32">
    <property type="entry name" value="RETINOL DEHYDROGENASE 16-LIKE"/>
    <property type="match status" value="1"/>
</dbReference>
<sequence>MWLYLVVLMGLYYLLRWYRERQVVSHLRDKFVFITGCDSGFGNLLARQLDLRGLMVLAACLTEQGAEQLRNQMSDRLQTVILDVTKTESIAEATEWVKEDVGDRGLWGLVNNAGILLPAAPNEWQTKDDFSKILNVNLIGLIEVTLSFPPLIRKTRGRVVNVSSPARRVSLFGGGYCISKDLSHFGIRVVLIVPGKYKTSIFPDNMQDILEGIWSQVSPEVKESYGQKYFEDSTYAFLIFLTATLKKNNRQVNLVQNRLYPEYCHFNKSI</sequence>
<organism evidence="2 3">
    <name type="scientific">Bos indicus x Bos taurus</name>
    <name type="common">Hybrid cattle</name>
    <dbReference type="NCBI Taxonomy" id="30522"/>
    <lineage>
        <taxon>Eukaryota</taxon>
        <taxon>Metazoa</taxon>
        <taxon>Chordata</taxon>
        <taxon>Craniata</taxon>
        <taxon>Vertebrata</taxon>
        <taxon>Euteleostomi</taxon>
        <taxon>Mammalia</taxon>
        <taxon>Eutheria</taxon>
        <taxon>Laurasiatheria</taxon>
        <taxon>Artiodactyla</taxon>
        <taxon>Ruminantia</taxon>
        <taxon>Pecora</taxon>
        <taxon>Bovidae</taxon>
        <taxon>Bovinae</taxon>
        <taxon>Bos</taxon>
    </lineage>
</organism>
<dbReference type="Proteomes" id="UP000429181">
    <property type="component" value="Chromosome 5"/>
</dbReference>
<dbReference type="AlphaFoldDB" id="A0A4W2FVE7"/>
<dbReference type="GO" id="GO:0008202">
    <property type="term" value="P:steroid metabolic process"/>
    <property type="evidence" value="ECO:0007669"/>
    <property type="project" value="TreeGrafter"/>
</dbReference>
<evidence type="ECO:0000313" key="2">
    <source>
        <dbReference type="Ensembl" id="ENSBIXP00005008534.1"/>
    </source>
</evidence>
<reference evidence="2" key="2">
    <citation type="submission" date="2025-08" db="UniProtKB">
        <authorList>
            <consortium name="Ensembl"/>
        </authorList>
    </citation>
    <scope>IDENTIFICATION</scope>
</reference>
<dbReference type="GeneTree" id="ENSGT00940000154118"/>
<dbReference type="InterPro" id="IPR036291">
    <property type="entry name" value="NAD(P)-bd_dom_sf"/>
</dbReference>
<comment type="similarity">
    <text evidence="1">Belongs to the short-chain dehydrogenases/reductases (SDR) family.</text>
</comment>
<evidence type="ECO:0000313" key="3">
    <source>
        <dbReference type="Proteomes" id="UP000429181"/>
    </source>
</evidence>
<dbReference type="Pfam" id="PF00106">
    <property type="entry name" value="adh_short"/>
    <property type="match status" value="1"/>
</dbReference>
<dbReference type="SUPFAM" id="SSF51735">
    <property type="entry name" value="NAD(P)-binding Rossmann-fold domains"/>
    <property type="match status" value="1"/>
</dbReference>
<dbReference type="GO" id="GO:0016491">
    <property type="term" value="F:oxidoreductase activity"/>
    <property type="evidence" value="ECO:0007669"/>
    <property type="project" value="TreeGrafter"/>
</dbReference>
<protein>
    <recommendedName>
        <fullName evidence="4">Retinol dehydrogenase 16</fullName>
    </recommendedName>
</protein>
<evidence type="ECO:0008006" key="4">
    <source>
        <dbReference type="Google" id="ProtNLM"/>
    </source>
</evidence>
<reference evidence="2 3" key="1">
    <citation type="submission" date="2018-11" db="EMBL/GenBank/DDBJ databases">
        <title>Haplotype-resolved cattle genomes.</title>
        <authorList>
            <person name="Low W.Y."/>
            <person name="Tearle R."/>
            <person name="Bickhart D.M."/>
            <person name="Rosen B.D."/>
            <person name="Koren S."/>
            <person name="Rhie A."/>
            <person name="Hiendleder S."/>
            <person name="Phillippy A.M."/>
            <person name="Smith T.P.L."/>
            <person name="Williams J.L."/>
        </authorList>
    </citation>
    <scope>NUCLEOTIDE SEQUENCE [LARGE SCALE GENOMIC DNA]</scope>
</reference>
<dbReference type="Ensembl" id="ENSBIXT00005016073.1">
    <property type="protein sequence ID" value="ENSBIXP00005008534.1"/>
    <property type="gene ID" value="ENSBIXG00005013779.1"/>
</dbReference>